<dbReference type="Gene3D" id="2.10.90.10">
    <property type="entry name" value="Cystine-knot cytokines"/>
    <property type="match status" value="1"/>
</dbReference>
<comment type="subcellular location">
    <subcellularLocation>
        <location evidence="1">Secreted</location>
    </subcellularLocation>
</comment>
<evidence type="ECO:0000256" key="7">
    <source>
        <dbReference type="SAM" id="Phobius"/>
    </source>
</evidence>
<comment type="similarity">
    <text evidence="2 6">Belongs to the TGF-beta family.</text>
</comment>
<keyword evidence="7" id="KW-0812">Transmembrane</keyword>
<evidence type="ECO:0000256" key="3">
    <source>
        <dbReference type="ARBA" id="ARBA00022525"/>
    </source>
</evidence>
<dbReference type="GO" id="GO:0005125">
    <property type="term" value="F:cytokine activity"/>
    <property type="evidence" value="ECO:0007669"/>
    <property type="project" value="TreeGrafter"/>
</dbReference>
<feature type="transmembrane region" description="Helical" evidence="7">
    <location>
        <begin position="44"/>
        <end position="63"/>
    </location>
</feature>
<keyword evidence="5" id="KW-1015">Disulfide bond</keyword>
<dbReference type="AlphaFoldDB" id="F1KU53"/>
<dbReference type="SMART" id="SM00204">
    <property type="entry name" value="TGFB"/>
    <property type="match status" value="1"/>
</dbReference>
<dbReference type="InterPro" id="IPR015615">
    <property type="entry name" value="TGF-beta-rel"/>
</dbReference>
<keyword evidence="3" id="KW-0964">Secreted</keyword>
<evidence type="ECO:0000313" key="9">
    <source>
        <dbReference type="EMBL" id="ADY41407.1"/>
    </source>
</evidence>
<evidence type="ECO:0000259" key="8">
    <source>
        <dbReference type="PROSITE" id="PS51362"/>
    </source>
</evidence>
<dbReference type="PANTHER" id="PTHR11848:SF303">
    <property type="entry name" value="DAUER LARVA DEVELOPMENT REGULATORY GROWTH FACTOR DAF-7"/>
    <property type="match status" value="1"/>
</dbReference>
<keyword evidence="7" id="KW-1133">Transmembrane helix</keyword>
<dbReference type="InterPro" id="IPR025876">
    <property type="entry name" value="TRAPPC11_C"/>
</dbReference>
<dbReference type="InterPro" id="IPR001839">
    <property type="entry name" value="TGF-b_C"/>
</dbReference>
<accession>F1KU53</accession>
<feature type="domain" description="TGF-beta family profile" evidence="8">
    <location>
        <begin position="396"/>
        <end position="507"/>
    </location>
</feature>
<dbReference type="InterPro" id="IPR029034">
    <property type="entry name" value="Cystine-knot_cytokine"/>
</dbReference>
<dbReference type="PANTHER" id="PTHR11848">
    <property type="entry name" value="TGF-BETA FAMILY"/>
    <property type="match status" value="1"/>
</dbReference>
<dbReference type="SUPFAM" id="SSF57501">
    <property type="entry name" value="Cystine-knot cytokines"/>
    <property type="match status" value="1"/>
</dbReference>
<sequence length="507" mass="56938">MTDDANRGALLFLTAQNKLADSDECIVDVAAMDTTKTPLEVPFTISYCAQAVGSLCIAVGVLFTRKSLATRKRFFIAVNSRPPFSIRTSLLTLNNELLESPFTETNFFARSDIESKASLIIGDIQWKADANVQVEDDELRREFTQEEGERCAEGDVLSVCTCMRILDSDDLEECSLGQICIKWATVDKPRSWVMSYLDAGIARPRRAPIVLNARVCTTQCIVRTAIPIVFCITNLHPQAIDLHITVEMADLFMFAGSKQVDVRLLSSESYECSISVMALTAGRLPFPRLQLRSSAFDSLLLDEIVCLSMPAALFVLYGADVAERKRHIDLGREAYVQIPLRIDDLQRWWDGEGPKNEFLGLYVEALYRGENLAVHPQQDPINLMYMELTSIDEWTRRKRSSTEMCTREMNEPSCCLYSLVVDFEAAGWDFVIAPKLYDAHMCSGECRLHHPDRSPHSKITSSTSKNTVSGCCHPSEYDPITLVYMTEEKEVKIKEVPGMIARRCACA</sequence>
<evidence type="ECO:0000256" key="5">
    <source>
        <dbReference type="ARBA" id="ARBA00023157"/>
    </source>
</evidence>
<dbReference type="CDD" id="cd19378">
    <property type="entry name" value="TGF_beta_DAF7"/>
    <property type="match status" value="1"/>
</dbReference>
<dbReference type="Pfam" id="PF12742">
    <property type="entry name" value="Gryzun-like"/>
    <property type="match status" value="1"/>
</dbReference>
<dbReference type="GO" id="GO:0008083">
    <property type="term" value="F:growth factor activity"/>
    <property type="evidence" value="ECO:0007669"/>
    <property type="project" value="UniProtKB-KW"/>
</dbReference>
<organism evidence="9">
    <name type="scientific">Ascaris suum</name>
    <name type="common">Pig roundworm</name>
    <name type="synonym">Ascaris lumbricoides</name>
    <dbReference type="NCBI Taxonomy" id="6253"/>
    <lineage>
        <taxon>Eukaryota</taxon>
        <taxon>Metazoa</taxon>
        <taxon>Ecdysozoa</taxon>
        <taxon>Nematoda</taxon>
        <taxon>Chromadorea</taxon>
        <taxon>Rhabditida</taxon>
        <taxon>Spirurina</taxon>
        <taxon>Ascaridomorpha</taxon>
        <taxon>Ascaridoidea</taxon>
        <taxon>Ascarididae</taxon>
        <taxon>Ascaris</taxon>
    </lineage>
</organism>
<evidence type="ECO:0000256" key="6">
    <source>
        <dbReference type="RuleBase" id="RU000354"/>
    </source>
</evidence>
<name>F1KU53_ASCSU</name>
<protein>
    <submittedName>
        <fullName evidence="9">Dauer larva development regulatory growth factor daf-7</fullName>
    </submittedName>
</protein>
<evidence type="ECO:0000256" key="1">
    <source>
        <dbReference type="ARBA" id="ARBA00004613"/>
    </source>
</evidence>
<dbReference type="PROSITE" id="PS51362">
    <property type="entry name" value="TGF_BETA_2"/>
    <property type="match status" value="1"/>
</dbReference>
<keyword evidence="4 6" id="KW-0339">Growth factor</keyword>
<dbReference type="GO" id="GO:0005615">
    <property type="term" value="C:extracellular space"/>
    <property type="evidence" value="ECO:0007669"/>
    <property type="project" value="TreeGrafter"/>
</dbReference>
<dbReference type="EMBL" id="JI165915">
    <property type="protein sequence ID" value="ADY41407.1"/>
    <property type="molecule type" value="mRNA"/>
</dbReference>
<keyword evidence="7" id="KW-0472">Membrane</keyword>
<proteinExistence type="evidence at transcript level"/>
<reference evidence="9" key="1">
    <citation type="journal article" date="2011" name="Genome Res.">
        <title>Deep small RNA sequencing from the nematode Ascaris reveals conservation, functional diversification, and novel developmental profiles.</title>
        <authorList>
            <person name="Wang J."/>
            <person name="Czech B."/>
            <person name="Crunk A."/>
            <person name="Wallace A."/>
            <person name="Mitreva M."/>
            <person name="Hannon G.J."/>
            <person name="Davis R.E."/>
        </authorList>
    </citation>
    <scope>NUCLEOTIDE SEQUENCE</scope>
</reference>
<evidence type="ECO:0000256" key="4">
    <source>
        <dbReference type="ARBA" id="ARBA00023030"/>
    </source>
</evidence>
<dbReference type="PROSITE" id="PS00250">
    <property type="entry name" value="TGF_BETA_1"/>
    <property type="match status" value="1"/>
</dbReference>
<evidence type="ECO:0000256" key="2">
    <source>
        <dbReference type="ARBA" id="ARBA00006656"/>
    </source>
</evidence>
<dbReference type="InterPro" id="IPR017948">
    <property type="entry name" value="TGFb_CS"/>
</dbReference>
<dbReference type="Pfam" id="PF00019">
    <property type="entry name" value="TGF_beta"/>
    <property type="match status" value="1"/>
</dbReference>